<evidence type="ECO:0000256" key="6">
    <source>
        <dbReference type="ARBA" id="ARBA00023002"/>
    </source>
</evidence>
<sequence>MMLLRVTRHQLRKMASMMTAEKAASTAKMGAVFGASFAAASLSSVASAEGEKHALSPAEWRSFRVVSNEKLTHNTHKVRLEFPSENDTSGMKVASFVMAKASLNGKNVIKPYTPTSAPTQTGFLDLVVKGYPNGSMSKHIVELQAGDALEIKGPLMKFPYQPNTRKHIGMVAGGSGITPMLQVALEILRNPDDHTKVTLIFANNSEDDIIMRDELATYERMYPGLKVIHILSTPSESWTGLKGYVDSELLKKHLPAPSTDNLVLVCGPPGMMAAVSGGKAKDFSQGQVEGMLKELNYTSDMVFKF</sequence>
<dbReference type="Pfam" id="PF00970">
    <property type="entry name" value="FAD_binding_6"/>
    <property type="match status" value="1"/>
</dbReference>
<keyword evidence="6 11" id="KW-0560">Oxidoreductase</keyword>
<evidence type="ECO:0000256" key="1">
    <source>
        <dbReference type="ARBA" id="ARBA00001974"/>
    </source>
</evidence>
<evidence type="ECO:0000259" key="12">
    <source>
        <dbReference type="PROSITE" id="PS51384"/>
    </source>
</evidence>
<dbReference type="FunFam" id="3.40.50.80:FF:000009">
    <property type="entry name" value="NADH-cytochrome b5 reductase"/>
    <property type="match status" value="1"/>
</dbReference>
<dbReference type="CDD" id="cd06183">
    <property type="entry name" value="cyt_b5_reduct_like"/>
    <property type="match status" value="1"/>
</dbReference>
<dbReference type="PRINTS" id="PR00406">
    <property type="entry name" value="CYTB5RDTASE"/>
</dbReference>
<dbReference type="InterPro" id="IPR017927">
    <property type="entry name" value="FAD-bd_FR_type"/>
</dbReference>
<dbReference type="PANTHER" id="PTHR19370:SF171">
    <property type="entry name" value="NADH-CYTOCHROME B5 REDUCTASE 2"/>
    <property type="match status" value="1"/>
</dbReference>
<evidence type="ECO:0000256" key="7">
    <source>
        <dbReference type="ARBA" id="ARBA00023027"/>
    </source>
</evidence>
<dbReference type="PROSITE" id="PS51384">
    <property type="entry name" value="FAD_FR"/>
    <property type="match status" value="1"/>
</dbReference>
<evidence type="ECO:0000256" key="4">
    <source>
        <dbReference type="ARBA" id="ARBA00022630"/>
    </source>
</evidence>
<evidence type="ECO:0000256" key="8">
    <source>
        <dbReference type="ARBA" id="ARBA00023128"/>
    </source>
</evidence>
<comment type="catalytic activity">
    <reaction evidence="9 11">
        <text>2 Fe(III)-[cytochrome b5] + NADH = 2 Fe(II)-[cytochrome b5] + NAD(+) + H(+)</text>
        <dbReference type="Rhea" id="RHEA:46680"/>
        <dbReference type="Rhea" id="RHEA-COMP:10438"/>
        <dbReference type="Rhea" id="RHEA-COMP:10439"/>
        <dbReference type="ChEBI" id="CHEBI:15378"/>
        <dbReference type="ChEBI" id="CHEBI:29033"/>
        <dbReference type="ChEBI" id="CHEBI:29034"/>
        <dbReference type="ChEBI" id="CHEBI:57540"/>
        <dbReference type="ChEBI" id="CHEBI:57945"/>
        <dbReference type="EC" id="1.6.2.2"/>
    </reaction>
</comment>
<feature type="binding site" evidence="10">
    <location>
        <position position="178"/>
    </location>
    <ligand>
        <name>FAD</name>
        <dbReference type="ChEBI" id="CHEBI:57692"/>
    </ligand>
</feature>
<gene>
    <name evidence="13" type="ORF">ACHHYP_15840</name>
</gene>
<evidence type="ECO:0000256" key="11">
    <source>
        <dbReference type="RuleBase" id="RU361226"/>
    </source>
</evidence>
<dbReference type="SUPFAM" id="SSF52343">
    <property type="entry name" value="Ferredoxin reductase-like, C-terminal NADP-linked domain"/>
    <property type="match status" value="1"/>
</dbReference>
<dbReference type="Pfam" id="PF00175">
    <property type="entry name" value="NAD_binding_1"/>
    <property type="match status" value="1"/>
</dbReference>
<protein>
    <recommendedName>
        <fullName evidence="11">NADH-cytochrome b5 reductase</fullName>
        <ecNumber evidence="11">1.6.2.2</ecNumber>
    </recommendedName>
</protein>
<dbReference type="InterPro" id="IPR017938">
    <property type="entry name" value="Riboflavin_synthase-like_b-brl"/>
</dbReference>
<dbReference type="Gene3D" id="2.40.30.10">
    <property type="entry name" value="Translation factors"/>
    <property type="match status" value="1"/>
</dbReference>
<evidence type="ECO:0000313" key="14">
    <source>
        <dbReference type="Proteomes" id="UP000243579"/>
    </source>
</evidence>
<organism evidence="13 14">
    <name type="scientific">Achlya hypogyna</name>
    <name type="common">Oomycete</name>
    <name type="synonym">Protoachlya hypogyna</name>
    <dbReference type="NCBI Taxonomy" id="1202772"/>
    <lineage>
        <taxon>Eukaryota</taxon>
        <taxon>Sar</taxon>
        <taxon>Stramenopiles</taxon>
        <taxon>Oomycota</taxon>
        <taxon>Saprolegniomycetes</taxon>
        <taxon>Saprolegniales</taxon>
        <taxon>Achlyaceae</taxon>
        <taxon>Achlya</taxon>
    </lineage>
</organism>
<dbReference type="EC" id="1.6.2.2" evidence="11"/>
<dbReference type="InterPro" id="IPR001709">
    <property type="entry name" value="Flavoprot_Pyr_Nucl_cyt_Rdtase"/>
</dbReference>
<feature type="binding site" evidence="10">
    <location>
        <position position="136"/>
    </location>
    <ligand>
        <name>FAD</name>
        <dbReference type="ChEBI" id="CHEBI:57692"/>
    </ligand>
</feature>
<accession>A0A1V9ZEH9</accession>
<dbReference type="InterPro" id="IPR008333">
    <property type="entry name" value="Cbr1-like_FAD-bd_dom"/>
</dbReference>
<evidence type="ECO:0000256" key="9">
    <source>
        <dbReference type="ARBA" id="ARBA00047682"/>
    </source>
</evidence>
<dbReference type="InterPro" id="IPR001834">
    <property type="entry name" value="CBR-like"/>
</dbReference>
<dbReference type="Gene3D" id="3.40.50.80">
    <property type="entry name" value="Nucleotide-binding domain of ferredoxin-NADP reductase (FNR) module"/>
    <property type="match status" value="1"/>
</dbReference>
<evidence type="ECO:0000256" key="5">
    <source>
        <dbReference type="ARBA" id="ARBA00022827"/>
    </source>
</evidence>
<feature type="binding site" evidence="10">
    <location>
        <position position="111"/>
    </location>
    <ligand>
        <name>FAD</name>
        <dbReference type="ChEBI" id="CHEBI:57692"/>
    </ligand>
</feature>
<dbReference type="EMBL" id="JNBR01000145">
    <property type="protein sequence ID" value="OQR96398.1"/>
    <property type="molecule type" value="Genomic_DNA"/>
</dbReference>
<feature type="binding site" evidence="10">
    <location>
        <position position="127"/>
    </location>
    <ligand>
        <name>FAD</name>
        <dbReference type="ChEBI" id="CHEBI:57692"/>
    </ligand>
</feature>
<name>A0A1V9ZEH9_ACHHY</name>
<comment type="cofactor">
    <cofactor evidence="1 10 11">
        <name>FAD</name>
        <dbReference type="ChEBI" id="CHEBI:57692"/>
    </cofactor>
</comment>
<feature type="binding site" evidence="10">
    <location>
        <position position="137"/>
    </location>
    <ligand>
        <name>FAD</name>
        <dbReference type="ChEBI" id="CHEBI:57692"/>
    </ligand>
</feature>
<dbReference type="PANTHER" id="PTHR19370">
    <property type="entry name" value="NADH-CYTOCHROME B5 REDUCTASE"/>
    <property type="match status" value="1"/>
</dbReference>
<keyword evidence="8" id="KW-0496">Mitochondrion</keyword>
<reference evidence="13 14" key="1">
    <citation type="journal article" date="2014" name="Genome Biol. Evol.">
        <title>The secreted proteins of Achlya hypogyna and Thraustotheca clavata identify the ancestral oomycete secretome and reveal gene acquisitions by horizontal gene transfer.</title>
        <authorList>
            <person name="Misner I."/>
            <person name="Blouin N."/>
            <person name="Leonard G."/>
            <person name="Richards T.A."/>
            <person name="Lane C.E."/>
        </authorList>
    </citation>
    <scope>NUCLEOTIDE SEQUENCE [LARGE SCALE GENOMIC DNA]</scope>
    <source>
        <strain evidence="13 14">ATCC 48635</strain>
    </source>
</reference>
<dbReference type="GO" id="GO:0005739">
    <property type="term" value="C:mitochondrion"/>
    <property type="evidence" value="ECO:0007669"/>
    <property type="project" value="UniProtKB-SubCell"/>
</dbReference>
<dbReference type="FunFam" id="2.40.30.10:FF:000032">
    <property type="entry name" value="NADH-cytochrome b5 reductase"/>
    <property type="match status" value="1"/>
</dbReference>
<dbReference type="OrthoDB" id="432685at2759"/>
<keyword evidence="7 11" id="KW-0520">NAD</keyword>
<keyword evidence="14" id="KW-1185">Reference proteome</keyword>
<comment type="subcellular location">
    <subcellularLocation>
        <location evidence="2">Mitochondrion</location>
    </subcellularLocation>
</comment>
<feature type="binding site" evidence="10">
    <location>
        <position position="129"/>
    </location>
    <ligand>
        <name>FAD</name>
        <dbReference type="ChEBI" id="CHEBI:57692"/>
    </ligand>
</feature>
<keyword evidence="5 10" id="KW-0274">FAD</keyword>
<dbReference type="SUPFAM" id="SSF63380">
    <property type="entry name" value="Riboflavin synthase domain-like"/>
    <property type="match status" value="1"/>
</dbReference>
<evidence type="ECO:0000313" key="13">
    <source>
        <dbReference type="EMBL" id="OQR96398.1"/>
    </source>
</evidence>
<evidence type="ECO:0000256" key="10">
    <source>
        <dbReference type="PIRSR" id="PIRSR601834-1"/>
    </source>
</evidence>
<comment type="similarity">
    <text evidence="3 11">Belongs to the flavoprotein pyridine nucleotide cytochrome reductase family.</text>
</comment>
<dbReference type="STRING" id="1202772.A0A1V9ZEH9"/>
<dbReference type="InterPro" id="IPR001433">
    <property type="entry name" value="OxRdtase_FAD/NAD-bd"/>
</dbReference>
<evidence type="ECO:0000256" key="2">
    <source>
        <dbReference type="ARBA" id="ARBA00004173"/>
    </source>
</evidence>
<dbReference type="InterPro" id="IPR039261">
    <property type="entry name" value="FNR_nucleotide-bd"/>
</dbReference>
<proteinExistence type="inferred from homology"/>
<evidence type="ECO:0000256" key="3">
    <source>
        <dbReference type="ARBA" id="ARBA00006105"/>
    </source>
</evidence>
<feature type="domain" description="FAD-binding FR-type" evidence="12">
    <location>
        <begin position="58"/>
        <end position="161"/>
    </location>
</feature>
<dbReference type="Proteomes" id="UP000243579">
    <property type="component" value="Unassembled WGS sequence"/>
</dbReference>
<feature type="binding site" evidence="10">
    <location>
        <position position="112"/>
    </location>
    <ligand>
        <name>FAD</name>
        <dbReference type="ChEBI" id="CHEBI:57692"/>
    </ligand>
</feature>
<comment type="caution">
    <text evidence="13">The sequence shown here is derived from an EMBL/GenBank/DDBJ whole genome shotgun (WGS) entry which is preliminary data.</text>
</comment>
<dbReference type="AlphaFoldDB" id="A0A1V9ZEH9"/>
<dbReference type="PRINTS" id="PR00371">
    <property type="entry name" value="FPNCR"/>
</dbReference>
<dbReference type="GO" id="GO:0090524">
    <property type="term" value="F:cytochrome-b5 reductase activity, acting on NADH"/>
    <property type="evidence" value="ECO:0007669"/>
    <property type="project" value="UniProtKB-EC"/>
</dbReference>
<keyword evidence="4 10" id="KW-0285">Flavoprotein</keyword>